<sequence length="18" mass="2084">MSTNYTCILFQVNKDHGI</sequence>
<organism evidence="1">
    <name type="scientific">Rhizophora mucronata</name>
    <name type="common">Asiatic mangrove</name>
    <dbReference type="NCBI Taxonomy" id="61149"/>
    <lineage>
        <taxon>Eukaryota</taxon>
        <taxon>Viridiplantae</taxon>
        <taxon>Streptophyta</taxon>
        <taxon>Embryophyta</taxon>
        <taxon>Tracheophyta</taxon>
        <taxon>Spermatophyta</taxon>
        <taxon>Magnoliopsida</taxon>
        <taxon>eudicotyledons</taxon>
        <taxon>Gunneridae</taxon>
        <taxon>Pentapetalae</taxon>
        <taxon>rosids</taxon>
        <taxon>fabids</taxon>
        <taxon>Malpighiales</taxon>
        <taxon>Rhizophoraceae</taxon>
        <taxon>Rhizophora</taxon>
    </lineage>
</organism>
<proteinExistence type="predicted"/>
<dbReference type="EMBL" id="GGEC01058129">
    <property type="protein sequence ID" value="MBX38613.1"/>
    <property type="molecule type" value="Transcribed_RNA"/>
</dbReference>
<reference evidence="1" key="1">
    <citation type="submission" date="2018-02" db="EMBL/GenBank/DDBJ databases">
        <title>Rhizophora mucronata_Transcriptome.</title>
        <authorList>
            <person name="Meera S.P."/>
            <person name="Sreeshan A."/>
            <person name="Augustine A."/>
        </authorList>
    </citation>
    <scope>NUCLEOTIDE SEQUENCE</scope>
    <source>
        <tissue evidence="1">Leaf</tissue>
    </source>
</reference>
<accession>A0A2P2N839</accession>
<protein>
    <submittedName>
        <fullName evidence="1">Uncharacterized protein</fullName>
    </submittedName>
</protein>
<name>A0A2P2N839_RHIMU</name>
<evidence type="ECO:0000313" key="1">
    <source>
        <dbReference type="EMBL" id="MBX38613.1"/>
    </source>
</evidence>
<dbReference type="AlphaFoldDB" id="A0A2P2N839"/>